<proteinExistence type="predicted"/>
<dbReference type="EMBL" id="CP011071">
    <property type="protein sequence ID" value="AKA34493.1"/>
    <property type="molecule type" value="Genomic_DNA"/>
</dbReference>
<dbReference type="STRING" id="516051.VC82_834"/>
<protein>
    <submittedName>
        <fullName evidence="1">Uncharacterized protein</fullName>
    </submittedName>
</protein>
<evidence type="ECO:0000313" key="1">
    <source>
        <dbReference type="EMBL" id="AKA34493.1"/>
    </source>
</evidence>
<dbReference type="Proteomes" id="UP000032726">
    <property type="component" value="Chromosome"/>
</dbReference>
<reference evidence="1 2" key="1">
    <citation type="submission" date="2015-03" db="EMBL/GenBank/DDBJ databases">
        <title>Complete genome sequence of Muricauda lutaonensis CC-HSB-11T, isolated from a coastal hot spring.</title>
        <authorList>
            <person name="Kim K.M."/>
        </authorList>
    </citation>
    <scope>NUCLEOTIDE SEQUENCE [LARGE SCALE GENOMIC DNA]</scope>
    <source>
        <strain evidence="1 2">CC-HSB-11</strain>
    </source>
</reference>
<dbReference type="HOGENOM" id="CLU_3101034_0_0_10"/>
<keyword evidence="2" id="KW-1185">Reference proteome</keyword>
<gene>
    <name evidence="1" type="ORF">VC82_834</name>
</gene>
<organism evidence="1 2">
    <name type="scientific">Flagellimonas lutaonensis</name>
    <dbReference type="NCBI Taxonomy" id="516051"/>
    <lineage>
        <taxon>Bacteria</taxon>
        <taxon>Pseudomonadati</taxon>
        <taxon>Bacteroidota</taxon>
        <taxon>Flavobacteriia</taxon>
        <taxon>Flavobacteriales</taxon>
        <taxon>Flavobacteriaceae</taxon>
        <taxon>Flagellimonas</taxon>
    </lineage>
</organism>
<accession>A0A0D5YRI0</accession>
<name>A0A0D5YRI0_9FLAO</name>
<dbReference type="KEGG" id="mlt:VC82_834"/>
<sequence>MECCFGFKEVRPLTALPLQLHYKTTKGAYSSGTFKTGSTSKKTLPIGEYPF</sequence>
<evidence type="ECO:0000313" key="2">
    <source>
        <dbReference type="Proteomes" id="UP000032726"/>
    </source>
</evidence>
<dbReference type="AlphaFoldDB" id="A0A0D5YRI0"/>